<accession>A0A3S7I7J5</accession>
<feature type="transmembrane region" description="Helical" evidence="1">
    <location>
        <begin position="7"/>
        <end position="25"/>
    </location>
</feature>
<keyword evidence="3" id="KW-1185">Reference proteome</keyword>
<keyword evidence="1" id="KW-1133">Transmembrane helix</keyword>
<evidence type="ECO:0000256" key="1">
    <source>
        <dbReference type="SAM" id="Phobius"/>
    </source>
</evidence>
<evidence type="ECO:0000313" key="2">
    <source>
        <dbReference type="EMBL" id="AVP39982.1"/>
    </source>
</evidence>
<sequence length="48" mass="5188">MNSSITVDRVMFLTMSLVVLVATTQRFEGDIPALVAFLTVVGGVIVFE</sequence>
<dbReference type="EMBL" id="KY965934">
    <property type="protein sequence ID" value="AVP39982.1"/>
    <property type="molecule type" value="Genomic_DNA"/>
</dbReference>
<keyword evidence="1" id="KW-0472">Membrane</keyword>
<dbReference type="Proteomes" id="UP000289207">
    <property type="component" value="Segment"/>
</dbReference>
<reference evidence="2" key="1">
    <citation type="journal article" date="2018" name="Res. Microbiol.">
        <title>Extremely halophilic pleomorphic archaeal virus HRPV9 extends the diversity of pleolipoviruses with integrases.</title>
        <authorList>
            <person name="Atanasova N.S."/>
            <person name="Demina T.A."/>
            <person name="Krishnam Rajan Shanthi S.N."/>
            <person name="Oksanen H.M."/>
            <person name="Bamford D.H."/>
        </authorList>
    </citation>
    <scope>NUCLEOTIDE SEQUENCE [LARGE SCALE GENOMIC DNA]</scope>
    <source>
        <strain evidence="2">B2-2/SS5-4</strain>
    </source>
</reference>
<dbReference type="KEGG" id="vg:55011443"/>
<proteinExistence type="predicted"/>
<name>A0A3S7I7J5_9VIRU</name>
<keyword evidence="1" id="KW-0812">Transmembrane</keyword>
<protein>
    <submittedName>
        <fullName evidence="2">Uncharacterized protein</fullName>
    </submittedName>
</protein>
<feature type="transmembrane region" description="Helical" evidence="1">
    <location>
        <begin position="31"/>
        <end position="47"/>
    </location>
</feature>
<dbReference type="RefSeq" id="YP_009820014.1">
    <property type="nucleotide sequence ID" value="NC_048160.1"/>
</dbReference>
<evidence type="ECO:0000313" key="3">
    <source>
        <dbReference type="Proteomes" id="UP000289207"/>
    </source>
</evidence>
<dbReference type="GeneID" id="55011443"/>
<organism evidence="2">
    <name type="scientific">Halorubrum pleomorphic virus 9</name>
    <dbReference type="NCBI Taxonomy" id="2126525"/>
    <lineage>
        <taxon>Viruses</taxon>
        <taxon>Monodnaviria</taxon>
        <taxon>Trapavirae</taxon>
        <taxon>Saleviricota</taxon>
        <taxon>Huolimaviricetes</taxon>
        <taxon>Haloruvirales</taxon>
        <taxon>Pleolipoviridae</taxon>
        <taxon>Betapleolipovirus</taxon>
        <taxon>Betapleolipovirus flexibile</taxon>
        <taxon>Betapleolipovirus HRPV9</taxon>
    </lineage>
</organism>